<accession>A0A9W7TH83</accession>
<protein>
    <submittedName>
        <fullName evidence="1">Uncharacterized protein</fullName>
    </submittedName>
</protein>
<sequence length="119" mass="13065">MSVSEATLTWIVPERLRPVHARVLHLSPGLPPLNSVGNPLNRWSVTTGAPAKLQAATWLPCAHGFNIAKHSLLVAILSHMGQLPAPAGQSLLLRMPFLRFMLTCEQFWPPKSKSDLQSL</sequence>
<name>A0A9W7TH83_TRIRA</name>
<dbReference type="Proteomes" id="UP001059041">
    <property type="component" value="Linkage Group LG19"/>
</dbReference>
<keyword evidence="2" id="KW-1185">Reference proteome</keyword>
<reference evidence="1" key="1">
    <citation type="submission" date="2021-02" db="EMBL/GenBank/DDBJ databases">
        <title>Comparative genomics reveals that relaxation of natural selection precedes convergent phenotypic evolution of cavefish.</title>
        <authorList>
            <person name="Peng Z."/>
        </authorList>
    </citation>
    <scope>NUCLEOTIDE SEQUENCE</scope>
    <source>
        <tissue evidence="1">Muscle</tissue>
    </source>
</reference>
<comment type="caution">
    <text evidence="1">The sequence shown here is derived from an EMBL/GenBank/DDBJ whole genome shotgun (WGS) entry which is preliminary data.</text>
</comment>
<organism evidence="1 2">
    <name type="scientific">Triplophysa rosa</name>
    <name type="common">Cave loach</name>
    <dbReference type="NCBI Taxonomy" id="992332"/>
    <lineage>
        <taxon>Eukaryota</taxon>
        <taxon>Metazoa</taxon>
        <taxon>Chordata</taxon>
        <taxon>Craniata</taxon>
        <taxon>Vertebrata</taxon>
        <taxon>Euteleostomi</taxon>
        <taxon>Actinopterygii</taxon>
        <taxon>Neopterygii</taxon>
        <taxon>Teleostei</taxon>
        <taxon>Ostariophysi</taxon>
        <taxon>Cypriniformes</taxon>
        <taxon>Nemacheilidae</taxon>
        <taxon>Triplophysa</taxon>
    </lineage>
</organism>
<proteinExistence type="predicted"/>
<dbReference type="AlphaFoldDB" id="A0A9W7TH83"/>
<evidence type="ECO:0000313" key="1">
    <source>
        <dbReference type="EMBL" id="KAI7796386.1"/>
    </source>
</evidence>
<gene>
    <name evidence="1" type="ORF">IRJ41_023435</name>
</gene>
<evidence type="ECO:0000313" key="2">
    <source>
        <dbReference type="Proteomes" id="UP001059041"/>
    </source>
</evidence>
<dbReference type="EMBL" id="JAFHDT010000019">
    <property type="protein sequence ID" value="KAI7796386.1"/>
    <property type="molecule type" value="Genomic_DNA"/>
</dbReference>